<keyword evidence="3" id="KW-0449">Lipoprotein</keyword>
<evidence type="ECO:0000259" key="2">
    <source>
        <dbReference type="Pfam" id="PF04187"/>
    </source>
</evidence>
<proteinExistence type="predicted"/>
<dbReference type="Gene3D" id="3.40.50.11550">
    <property type="match status" value="1"/>
</dbReference>
<dbReference type="Proteomes" id="UP001060919">
    <property type="component" value="Chromosome"/>
</dbReference>
<name>A0A915YDN8_9BACT</name>
<dbReference type="EMBL" id="AP026867">
    <property type="protein sequence ID" value="BDS11173.1"/>
    <property type="molecule type" value="Genomic_DNA"/>
</dbReference>
<organism evidence="3 4">
    <name type="scientific">Aureispira anguillae</name>
    <dbReference type="NCBI Taxonomy" id="2864201"/>
    <lineage>
        <taxon>Bacteria</taxon>
        <taxon>Pseudomonadati</taxon>
        <taxon>Bacteroidota</taxon>
        <taxon>Saprospiria</taxon>
        <taxon>Saprospirales</taxon>
        <taxon>Saprospiraceae</taxon>
        <taxon>Aureispira</taxon>
    </lineage>
</organism>
<evidence type="ECO:0000256" key="1">
    <source>
        <dbReference type="SAM" id="SignalP"/>
    </source>
</evidence>
<dbReference type="InterPro" id="IPR007314">
    <property type="entry name" value="Cofac_haem-bd_dom"/>
</dbReference>
<dbReference type="RefSeq" id="WP_264792376.1">
    <property type="nucleotide sequence ID" value="NZ_AP026867.1"/>
</dbReference>
<keyword evidence="4" id="KW-1185">Reference proteome</keyword>
<evidence type="ECO:0000313" key="3">
    <source>
        <dbReference type="EMBL" id="BDS11173.1"/>
    </source>
</evidence>
<dbReference type="CDD" id="cd14727">
    <property type="entry name" value="ChanN-like"/>
    <property type="match status" value="1"/>
</dbReference>
<dbReference type="KEGG" id="aup:AsAng_0018840"/>
<dbReference type="Pfam" id="PF04187">
    <property type="entry name" value="Cofac_haem_bdg"/>
    <property type="match status" value="1"/>
</dbReference>
<protein>
    <submittedName>
        <fullName evidence="3">ChaN family lipoprotein</fullName>
    </submittedName>
</protein>
<evidence type="ECO:0000313" key="4">
    <source>
        <dbReference type="Proteomes" id="UP001060919"/>
    </source>
</evidence>
<reference evidence="3" key="1">
    <citation type="submission" date="2022-09" db="EMBL/GenBank/DDBJ databases">
        <title>Aureispira anguillicida sp. nov., isolated from Leptocephalus of Japanese eel Anguilla japonica.</title>
        <authorList>
            <person name="Yuasa K."/>
            <person name="Mekata T."/>
            <person name="Ikunari K."/>
        </authorList>
    </citation>
    <scope>NUCLEOTIDE SEQUENCE</scope>
    <source>
        <strain evidence="3">EL160426</strain>
    </source>
</reference>
<gene>
    <name evidence="3" type="ORF">AsAng_0018840</name>
</gene>
<feature type="chain" id="PRO_5036781168" evidence="1">
    <location>
        <begin position="20"/>
        <end position="290"/>
    </location>
</feature>
<keyword evidence="1" id="KW-0732">Signal</keyword>
<feature type="signal peptide" evidence="1">
    <location>
        <begin position="1"/>
        <end position="19"/>
    </location>
</feature>
<sequence>MTLTTRILCLLLATNMVYAQQQPKAYKLFNHKGKEVAYNKMLKDLESADIVFFGELHNNPICHWLQLEITRDLYAQESENLVLGAEMFESDNQLLLNEYFLGFISEKNFQKETRLWPNYNTDYKPLVSFAKENNLSFVATNVPRRYASAVFKNGLKSLENLPEYSKVFIAPLPIKEDYDISCYKEMLEMNTHGMTEDPKYYPQAQMIKDATMAHFIYGNWSEGELFLHFNGGFHSDKKEGIVWYLRQINPNLKIVTISTVEQEQVDKLDQDYLGRGDYILAIPERMTKTY</sequence>
<feature type="domain" description="Haem-binding uptake Tiki superfamily ChaN" evidence="2">
    <location>
        <begin position="41"/>
        <end position="245"/>
    </location>
</feature>
<dbReference type="AlphaFoldDB" id="A0A915YDN8"/>
<dbReference type="SUPFAM" id="SSF159501">
    <property type="entry name" value="EreA/ChaN-like"/>
    <property type="match status" value="1"/>
</dbReference>
<accession>A0A915YDN8</accession>